<reference evidence="5" key="2">
    <citation type="journal article" date="2024" name="Plant">
        <title>Genomic evolution and insights into agronomic trait innovations of Sesamum species.</title>
        <authorList>
            <person name="Miao H."/>
            <person name="Wang L."/>
            <person name="Qu L."/>
            <person name="Liu H."/>
            <person name="Sun Y."/>
            <person name="Le M."/>
            <person name="Wang Q."/>
            <person name="Wei S."/>
            <person name="Zheng Y."/>
            <person name="Lin W."/>
            <person name="Duan Y."/>
            <person name="Cao H."/>
            <person name="Xiong S."/>
            <person name="Wang X."/>
            <person name="Wei L."/>
            <person name="Li C."/>
            <person name="Ma Q."/>
            <person name="Ju M."/>
            <person name="Zhao R."/>
            <person name="Li G."/>
            <person name="Mu C."/>
            <person name="Tian Q."/>
            <person name="Mei H."/>
            <person name="Zhang T."/>
            <person name="Gao T."/>
            <person name="Zhang H."/>
        </authorList>
    </citation>
    <scope>NUCLEOTIDE SEQUENCE</scope>
    <source>
        <strain evidence="5">KEN1</strain>
    </source>
</reference>
<evidence type="ECO:0000259" key="4">
    <source>
        <dbReference type="Pfam" id="PF14244"/>
    </source>
</evidence>
<dbReference type="PANTHER" id="PTHR37610">
    <property type="entry name" value="CCHC-TYPE DOMAIN-CONTAINING PROTEIN"/>
    <property type="match status" value="1"/>
</dbReference>
<protein>
    <submittedName>
        <fullName evidence="5">Retrovirus-related Pol polyprotein from transposon TNT 1-94</fullName>
    </submittedName>
</protein>
<dbReference type="InterPro" id="IPR043502">
    <property type="entry name" value="DNA/RNA_pol_sf"/>
</dbReference>
<gene>
    <name evidence="5" type="ORF">Slati_1513500</name>
</gene>
<feature type="region of interest" description="Disordered" evidence="1">
    <location>
        <begin position="421"/>
        <end position="442"/>
    </location>
</feature>
<keyword evidence="2" id="KW-1133">Transmembrane helix</keyword>
<evidence type="ECO:0000256" key="1">
    <source>
        <dbReference type="SAM" id="MobiDB-lite"/>
    </source>
</evidence>
<feature type="region of interest" description="Disordered" evidence="1">
    <location>
        <begin position="1"/>
        <end position="22"/>
    </location>
</feature>
<dbReference type="InterPro" id="IPR013103">
    <property type="entry name" value="RVT_2"/>
</dbReference>
<proteinExistence type="predicted"/>
<evidence type="ECO:0000259" key="3">
    <source>
        <dbReference type="Pfam" id="PF07727"/>
    </source>
</evidence>
<dbReference type="PANTHER" id="PTHR37610:SF40">
    <property type="entry name" value="OS01G0909600 PROTEIN"/>
    <property type="match status" value="1"/>
</dbReference>
<dbReference type="AlphaFoldDB" id="A0AAW2X7G5"/>
<organism evidence="5">
    <name type="scientific">Sesamum latifolium</name>
    <dbReference type="NCBI Taxonomy" id="2727402"/>
    <lineage>
        <taxon>Eukaryota</taxon>
        <taxon>Viridiplantae</taxon>
        <taxon>Streptophyta</taxon>
        <taxon>Embryophyta</taxon>
        <taxon>Tracheophyta</taxon>
        <taxon>Spermatophyta</taxon>
        <taxon>Magnoliopsida</taxon>
        <taxon>eudicotyledons</taxon>
        <taxon>Gunneridae</taxon>
        <taxon>Pentapetalae</taxon>
        <taxon>asterids</taxon>
        <taxon>lamiids</taxon>
        <taxon>Lamiales</taxon>
        <taxon>Pedaliaceae</taxon>
        <taxon>Sesamum</taxon>
    </lineage>
</organism>
<dbReference type="InterPro" id="IPR012337">
    <property type="entry name" value="RNaseH-like_sf"/>
</dbReference>
<dbReference type="InterPro" id="IPR029472">
    <property type="entry name" value="Copia-like_N"/>
</dbReference>
<reference evidence="5" key="1">
    <citation type="submission" date="2020-06" db="EMBL/GenBank/DDBJ databases">
        <authorList>
            <person name="Li T."/>
            <person name="Hu X."/>
            <person name="Zhang T."/>
            <person name="Song X."/>
            <person name="Zhang H."/>
            <person name="Dai N."/>
            <person name="Sheng W."/>
            <person name="Hou X."/>
            <person name="Wei L."/>
        </authorList>
    </citation>
    <scope>NUCLEOTIDE SEQUENCE</scope>
    <source>
        <strain evidence="5">KEN1</strain>
        <tissue evidence="5">Leaf</tissue>
    </source>
</reference>
<name>A0AAW2X7G5_9LAMI</name>
<feature type="domain" description="Reverse transcriptase Ty1/copia-type" evidence="3">
    <location>
        <begin position="499"/>
        <end position="715"/>
    </location>
</feature>
<sequence length="742" mass="83807">MAADQSSSMVEVASMEKNRRDSDLEPSGMIFVSSPLNDDNYLVWSRAMRFALGSHGSRMKLSFIDGRSVRPPEGSDDLDEWIMKDYLVITWILNNVSKTIVDFFMYVTSARSLWLELEASPYANVRSQILVMDPRPDVTKAFAMLLNVKKELQVQILIPDTSKTLSFKVEHKDDQGTAQHLYHMRTKPYVDKRALHCEHCQKAGHTKENYFRLYGTPEWYKELADKRKKGGGRGNLTLFHSGSWIVDTGATRHDLRTKENLAVGKLIGKLYILDHNSFSVWSKPPDSVPLSTSNIVHSTFARALLFQASLPERFWGDCVVTATYIINRTPSHILNWVTPYELLFGKPPTYDHLEVFGCLCYATNTDPHKTKFSPRASKDVLFYEFTFSFSSGDPIQPTYCPIPLMSHSTIDACAPTSPTDSIPAPSSTITTSTSQSPIVSPTISTNTSPTSISLHLLHYLLDIPPEFLSNQEPRSYKEAASSKEWTEAMNAEILALERNQTWEITKLPPGKKAIGCKWVFRLKLKEDGTVDRYKARLVAKGYTQVEGVDYVESFSPVAKAVTVRLLLAVAPAQNWEIHQLDVNNAFLHGHLDEEIFMAPPEGYQVAEGSVCHLTRSLYGLKQASRQWNQEFTSKLLRYGLQQSCHDHCLFTKGSQFDFVTLLVYVDDVLVVSPSLNLITAIKQHLDELFTIKDLGVARYFLGLQIARSTAGLLLLSLNISMIFSLILVYWMKRVSPHLCHRV</sequence>
<dbReference type="Pfam" id="PF14244">
    <property type="entry name" value="Retrotran_gag_3"/>
    <property type="match status" value="1"/>
</dbReference>
<keyword evidence="2" id="KW-0472">Membrane</keyword>
<keyword evidence="2" id="KW-0812">Transmembrane</keyword>
<dbReference type="EMBL" id="JACGWN010000005">
    <property type="protein sequence ID" value="KAL0449571.1"/>
    <property type="molecule type" value="Genomic_DNA"/>
</dbReference>
<comment type="caution">
    <text evidence="5">The sequence shown here is derived from an EMBL/GenBank/DDBJ whole genome shotgun (WGS) entry which is preliminary data.</text>
</comment>
<evidence type="ECO:0000256" key="2">
    <source>
        <dbReference type="SAM" id="Phobius"/>
    </source>
</evidence>
<feature type="transmembrane region" description="Helical" evidence="2">
    <location>
        <begin position="710"/>
        <end position="731"/>
    </location>
</feature>
<feature type="domain" description="Retrotransposon Copia-like N-terminal" evidence="4">
    <location>
        <begin position="27"/>
        <end position="71"/>
    </location>
</feature>
<dbReference type="Pfam" id="PF07727">
    <property type="entry name" value="RVT_2"/>
    <property type="match status" value="1"/>
</dbReference>
<accession>A0AAW2X7G5</accession>
<dbReference type="SUPFAM" id="SSF53098">
    <property type="entry name" value="Ribonuclease H-like"/>
    <property type="match status" value="1"/>
</dbReference>
<evidence type="ECO:0000313" key="5">
    <source>
        <dbReference type="EMBL" id="KAL0449571.1"/>
    </source>
</evidence>
<dbReference type="SUPFAM" id="SSF56672">
    <property type="entry name" value="DNA/RNA polymerases"/>
    <property type="match status" value="1"/>
</dbReference>